<name>A0ABQ8W8U9_PENCH</name>
<gene>
    <name evidence="9" type="ORF">N7505_009301</name>
</gene>
<comment type="caution">
    <text evidence="9">The sequence shown here is derived from an EMBL/GenBank/DDBJ whole genome shotgun (WGS) entry which is preliminary data.</text>
</comment>
<keyword evidence="3" id="KW-0677">Repeat</keyword>
<dbReference type="InterPro" id="IPR051059">
    <property type="entry name" value="VerF-like"/>
</dbReference>
<dbReference type="InterPro" id="IPR007219">
    <property type="entry name" value="XnlR_reg_dom"/>
</dbReference>
<organism evidence="9 10">
    <name type="scientific">Penicillium chrysogenum</name>
    <name type="common">Penicillium notatum</name>
    <dbReference type="NCBI Taxonomy" id="5076"/>
    <lineage>
        <taxon>Eukaryota</taxon>
        <taxon>Fungi</taxon>
        <taxon>Dikarya</taxon>
        <taxon>Ascomycota</taxon>
        <taxon>Pezizomycotina</taxon>
        <taxon>Eurotiomycetes</taxon>
        <taxon>Eurotiomycetidae</taxon>
        <taxon>Eurotiales</taxon>
        <taxon>Aspergillaceae</taxon>
        <taxon>Penicillium</taxon>
        <taxon>Penicillium chrysogenum species complex</taxon>
    </lineage>
</organism>
<feature type="domain" description="C2H2-type" evidence="8">
    <location>
        <begin position="12"/>
        <end position="41"/>
    </location>
</feature>
<dbReference type="EMBL" id="JAPVEB010000008">
    <property type="protein sequence ID" value="KAJ5259920.1"/>
    <property type="molecule type" value="Genomic_DNA"/>
</dbReference>
<dbReference type="CDD" id="cd12148">
    <property type="entry name" value="fungal_TF_MHR"/>
    <property type="match status" value="1"/>
</dbReference>
<keyword evidence="10" id="KW-1185">Reference proteome</keyword>
<dbReference type="PANTHER" id="PTHR40626">
    <property type="entry name" value="MIP31509P"/>
    <property type="match status" value="1"/>
</dbReference>
<dbReference type="PROSITE" id="PS50157">
    <property type="entry name" value="ZINC_FINGER_C2H2_2"/>
    <property type="match status" value="1"/>
</dbReference>
<dbReference type="SUPFAM" id="SSF57667">
    <property type="entry name" value="beta-beta-alpha zinc fingers"/>
    <property type="match status" value="1"/>
</dbReference>
<evidence type="ECO:0000313" key="10">
    <source>
        <dbReference type="Proteomes" id="UP001220256"/>
    </source>
</evidence>
<dbReference type="InterPro" id="IPR013087">
    <property type="entry name" value="Znf_C2H2_type"/>
</dbReference>
<protein>
    <recommendedName>
        <fullName evidence="8">C2H2-type domain-containing protein</fullName>
    </recommendedName>
</protein>
<proteinExistence type="predicted"/>
<keyword evidence="5" id="KW-0862">Zinc</keyword>
<evidence type="ECO:0000256" key="4">
    <source>
        <dbReference type="ARBA" id="ARBA00022771"/>
    </source>
</evidence>
<evidence type="ECO:0000256" key="3">
    <source>
        <dbReference type="ARBA" id="ARBA00022737"/>
    </source>
</evidence>
<dbReference type="Proteomes" id="UP001220256">
    <property type="component" value="Unassembled WGS sequence"/>
</dbReference>
<sequence>MSPPADIAPLWFQCDYPDCNAKYRRKEHLNRHRNHHNGETILACPYLIYCDAISGLITRRDMRRRLENLGHAVHVMHGKSAARVYYHAMRIICVPAGGETAGEQQFCIDDLRPLTPVSTINDSVSEAPRWIAHDYIDIYFNSFHPEWPFLHRGTFDFAKEPCVLVQSVVALGLWVKGTQEARAASIQLHDRLCSAFYAQMDQWCISNSSPRQRTNTPWPITTFQSVLLNIILALFIARENVSMDLSMRCRLPDDKYKLLTALVQSCRQCGIFSYPNMLLQHEADAPLTLVYVSVEEIKRFGLALYKVCRLSTSFHLTGESASGGRNILLTLADLSFCMPDSDELWNAPLGSESEVLSKADLSTAGRDNGDVKNWISQASALVHDERVGFDWI</sequence>
<dbReference type="PROSITE" id="PS00028">
    <property type="entry name" value="ZINC_FINGER_C2H2_1"/>
    <property type="match status" value="1"/>
</dbReference>
<accession>A0ABQ8W8U9</accession>
<evidence type="ECO:0000256" key="5">
    <source>
        <dbReference type="ARBA" id="ARBA00022833"/>
    </source>
</evidence>
<dbReference type="InterPro" id="IPR036236">
    <property type="entry name" value="Znf_C2H2_sf"/>
</dbReference>
<keyword evidence="6" id="KW-0539">Nucleus</keyword>
<dbReference type="Pfam" id="PF04082">
    <property type="entry name" value="Fungal_trans"/>
    <property type="match status" value="1"/>
</dbReference>
<reference evidence="9 10" key="1">
    <citation type="journal article" date="2023" name="IMA Fungus">
        <title>Comparative genomic study of the Penicillium genus elucidates a diverse pangenome and 15 lateral gene transfer events.</title>
        <authorList>
            <person name="Petersen C."/>
            <person name="Sorensen T."/>
            <person name="Nielsen M.R."/>
            <person name="Sondergaard T.E."/>
            <person name="Sorensen J.L."/>
            <person name="Fitzpatrick D.A."/>
            <person name="Frisvad J.C."/>
            <person name="Nielsen K.L."/>
        </authorList>
    </citation>
    <scope>NUCLEOTIDE SEQUENCE [LARGE SCALE GENOMIC DNA]</scope>
    <source>
        <strain evidence="9 10">IBT 3361</strain>
    </source>
</reference>
<evidence type="ECO:0000256" key="6">
    <source>
        <dbReference type="ARBA" id="ARBA00023242"/>
    </source>
</evidence>
<evidence type="ECO:0000313" key="9">
    <source>
        <dbReference type="EMBL" id="KAJ5259920.1"/>
    </source>
</evidence>
<evidence type="ECO:0000256" key="2">
    <source>
        <dbReference type="ARBA" id="ARBA00022723"/>
    </source>
</evidence>
<keyword evidence="2" id="KW-0479">Metal-binding</keyword>
<evidence type="ECO:0000259" key="8">
    <source>
        <dbReference type="PROSITE" id="PS50157"/>
    </source>
</evidence>
<dbReference type="Gene3D" id="3.30.160.60">
    <property type="entry name" value="Classic Zinc Finger"/>
    <property type="match status" value="1"/>
</dbReference>
<evidence type="ECO:0000256" key="1">
    <source>
        <dbReference type="ARBA" id="ARBA00004123"/>
    </source>
</evidence>
<keyword evidence="4 7" id="KW-0863">Zinc-finger</keyword>
<dbReference type="PANTHER" id="PTHR40626:SF36">
    <property type="entry name" value="TRANSCRIPTION FACTOR WITH C2H2 AND ZN(2)-CYS(6) DNA BINDING DOMAIN (EUROFUNG)"/>
    <property type="match status" value="1"/>
</dbReference>
<comment type="subcellular location">
    <subcellularLocation>
        <location evidence="1">Nucleus</location>
    </subcellularLocation>
</comment>
<evidence type="ECO:0000256" key="7">
    <source>
        <dbReference type="PROSITE-ProRule" id="PRU00042"/>
    </source>
</evidence>